<dbReference type="KEGG" id="sli:Slin_1721"/>
<keyword evidence="1" id="KW-1133">Transmembrane helix</keyword>
<keyword evidence="1" id="KW-0472">Membrane</keyword>
<evidence type="ECO:0000256" key="1">
    <source>
        <dbReference type="SAM" id="Phobius"/>
    </source>
</evidence>
<feature type="transmembrane region" description="Helical" evidence="1">
    <location>
        <begin position="388"/>
        <end position="407"/>
    </location>
</feature>
<organism evidence="2 3">
    <name type="scientific">Spirosoma linguale (strain ATCC 33905 / DSM 74 / LMG 10896 / Claus 1)</name>
    <dbReference type="NCBI Taxonomy" id="504472"/>
    <lineage>
        <taxon>Bacteria</taxon>
        <taxon>Pseudomonadati</taxon>
        <taxon>Bacteroidota</taxon>
        <taxon>Cytophagia</taxon>
        <taxon>Cytophagales</taxon>
        <taxon>Cytophagaceae</taxon>
        <taxon>Spirosoma</taxon>
    </lineage>
</organism>
<dbReference type="Pfam" id="PF13795">
    <property type="entry name" value="HupE_UreJ_2"/>
    <property type="match status" value="1"/>
</dbReference>
<dbReference type="EMBL" id="CP001769">
    <property type="protein sequence ID" value="ADB37767.1"/>
    <property type="molecule type" value="Genomic_DNA"/>
</dbReference>
<dbReference type="AlphaFoldDB" id="D2QQ34"/>
<gene>
    <name evidence="2" type="ordered locus">Slin_1721</name>
</gene>
<feature type="transmembrane region" description="Helical" evidence="1">
    <location>
        <begin position="292"/>
        <end position="312"/>
    </location>
</feature>
<dbReference type="RefSeq" id="WP_012926317.1">
    <property type="nucleotide sequence ID" value="NC_013730.1"/>
</dbReference>
<accession>D2QQ34</accession>
<feature type="transmembrane region" description="Helical" evidence="1">
    <location>
        <begin position="357"/>
        <end position="381"/>
    </location>
</feature>
<dbReference type="STRING" id="504472.Slin_1721"/>
<dbReference type="Proteomes" id="UP000002028">
    <property type="component" value="Chromosome"/>
</dbReference>
<feature type="transmembrane region" description="Helical" evidence="1">
    <location>
        <begin position="427"/>
        <end position="444"/>
    </location>
</feature>
<proteinExistence type="predicted"/>
<evidence type="ECO:0000313" key="3">
    <source>
        <dbReference type="Proteomes" id="UP000002028"/>
    </source>
</evidence>
<feature type="transmembrane region" description="Helical" evidence="1">
    <location>
        <begin position="264"/>
        <end position="286"/>
    </location>
</feature>
<dbReference type="eggNOG" id="COG2370">
    <property type="taxonomic scope" value="Bacteria"/>
</dbReference>
<sequence>MNVTSFLENQSTNTNSRLSGWLLVFVTLMVALGQPERATAHPMPNSVVQLSVHPHRIDAELQIPLFELQSAWGHAVNDSSAGLVARLGPQLRAYLKTHIRPQSPDGRFWTVSVGQMTVHETQNPVNGVYRELTAQVQMIPPAGNDVRQFKFYYDVVLHQVMTHVILVSVRQDWERGQLAEAEPVQVGTISLDIVNNRILPLPVNLASGGQLTGFIAMIKLGTQHIAEGTDHLLFLLVLLLPAPLLRAGQRWGRFGGVRYSSKRLLLIVTAFTAGHSLTLLLGSLAARYPEWAGLPAQPVEVLIALSILVSAVHAVRPIFAGREAWIAAGFGLIHGLAFASVLTNLQLDAGPMALSILGFNLGIELMQLFIILLVIPWLLLLSRTPSYAIVRLTGAFLAGIAALAWIAERVSGQSNSLTRGIEEVVGYAAYGLIGLVVLSLYLTWRTRKLIDFPGL</sequence>
<dbReference type="InterPro" id="IPR032809">
    <property type="entry name" value="Put_HupE_UreJ"/>
</dbReference>
<evidence type="ECO:0008006" key="4">
    <source>
        <dbReference type="Google" id="ProtNLM"/>
    </source>
</evidence>
<keyword evidence="1" id="KW-0812">Transmembrane</keyword>
<feature type="transmembrane region" description="Helical" evidence="1">
    <location>
        <begin position="324"/>
        <end position="345"/>
    </location>
</feature>
<protein>
    <recommendedName>
        <fullName evidence="4">HupE/UreJ protein</fullName>
    </recommendedName>
</protein>
<keyword evidence="3" id="KW-1185">Reference proteome</keyword>
<reference evidence="2 3" key="1">
    <citation type="journal article" date="2010" name="Stand. Genomic Sci.">
        <title>Complete genome sequence of Spirosoma linguale type strain (1).</title>
        <authorList>
            <person name="Lail K."/>
            <person name="Sikorski J."/>
            <person name="Saunders E."/>
            <person name="Lapidus A."/>
            <person name="Glavina Del Rio T."/>
            <person name="Copeland A."/>
            <person name="Tice H."/>
            <person name="Cheng J.-F."/>
            <person name="Lucas S."/>
            <person name="Nolan M."/>
            <person name="Bruce D."/>
            <person name="Goodwin L."/>
            <person name="Pitluck S."/>
            <person name="Ivanova N."/>
            <person name="Mavromatis K."/>
            <person name="Ovchinnikova G."/>
            <person name="Pati A."/>
            <person name="Chen A."/>
            <person name="Palaniappan K."/>
            <person name="Land M."/>
            <person name="Hauser L."/>
            <person name="Chang Y.-J."/>
            <person name="Jeffries C.D."/>
            <person name="Chain P."/>
            <person name="Brettin T."/>
            <person name="Detter J.C."/>
            <person name="Schuetze A."/>
            <person name="Rohde M."/>
            <person name="Tindall B.J."/>
            <person name="Goeker M."/>
            <person name="Bristow J."/>
            <person name="Eisen J.A."/>
            <person name="Markowitz V."/>
            <person name="Hugenholtz P."/>
            <person name="Kyrpides N.C."/>
            <person name="Klenk H.-P."/>
            <person name="Chen F."/>
        </authorList>
    </citation>
    <scope>NUCLEOTIDE SEQUENCE [LARGE SCALE GENOMIC DNA]</scope>
    <source>
        <strain evidence="3">ATCC 33905 / DSM 74 / LMG 10896 / Claus 1</strain>
    </source>
</reference>
<dbReference type="HOGENOM" id="CLU_043645_2_0_10"/>
<evidence type="ECO:0000313" key="2">
    <source>
        <dbReference type="EMBL" id="ADB37767.1"/>
    </source>
</evidence>
<name>D2QQ34_SPILD</name>